<dbReference type="Proteomes" id="UP000464718">
    <property type="component" value="Chromosome i"/>
</dbReference>
<dbReference type="EMBL" id="CP034298">
    <property type="protein sequence ID" value="QHH09790.1"/>
    <property type="molecule type" value="Genomic_DNA"/>
</dbReference>
<evidence type="ECO:0000313" key="1">
    <source>
        <dbReference type="EMBL" id="HAS6680332.1"/>
    </source>
</evidence>
<name>A0A7Z2RLE4_VIBPH</name>
<dbReference type="EMBL" id="DACQKT010000042">
    <property type="protein sequence ID" value="HAS6680332.1"/>
    <property type="molecule type" value="Genomic_DNA"/>
</dbReference>
<dbReference type="RefSeq" id="WP_114867662.1">
    <property type="nucleotide sequence ID" value="NZ_CP034298.1"/>
</dbReference>
<accession>A0A7Z2RLE4</accession>
<dbReference type="AlphaFoldDB" id="A0A7Z2RLE4"/>
<proteinExistence type="predicted"/>
<reference evidence="2 3" key="2">
    <citation type="submission" date="2018-12" db="EMBL/GenBank/DDBJ databases">
        <title>Genomic insights into the evolutionary origins and pathogenicity of five Vibrio parahaemolyticus strains isolated from the shrimp with acute hepatopancreatic necrosis disease (AHPND).</title>
        <authorList>
            <person name="Yang Q."/>
            <person name="Dong X."/>
            <person name="Xie G."/>
            <person name="Fu S."/>
            <person name="Zou P."/>
            <person name="Sun J."/>
            <person name="Wang Y."/>
            <person name="Huang J."/>
        </authorList>
    </citation>
    <scope>NUCLEOTIDE SEQUENCE [LARGE SCALE GENOMIC DNA]</scope>
    <source>
        <strain evidence="2 3">20160303005-1</strain>
    </source>
</reference>
<organism evidence="1">
    <name type="scientific">Vibrio parahaemolyticus</name>
    <dbReference type="NCBI Taxonomy" id="670"/>
    <lineage>
        <taxon>Bacteria</taxon>
        <taxon>Pseudomonadati</taxon>
        <taxon>Pseudomonadota</taxon>
        <taxon>Gammaproteobacteria</taxon>
        <taxon>Vibrionales</taxon>
        <taxon>Vibrionaceae</taxon>
        <taxon>Vibrio</taxon>
    </lineage>
</organism>
<dbReference type="Proteomes" id="UP000856022">
    <property type="component" value="Unassembled WGS sequence"/>
</dbReference>
<evidence type="ECO:0000313" key="3">
    <source>
        <dbReference type="Proteomes" id="UP000464718"/>
    </source>
</evidence>
<protein>
    <submittedName>
        <fullName evidence="1">Uncharacterized protein</fullName>
    </submittedName>
</protein>
<gene>
    <name evidence="2" type="ORF">EHC69_10715</name>
    <name evidence="1" type="ORF">I7278_26600</name>
</gene>
<reference evidence="1" key="3">
    <citation type="submission" date="2019-12" db="EMBL/GenBank/DDBJ databases">
        <authorList>
            <consortium name="NCBI Pathogen Detection Project"/>
        </authorList>
    </citation>
    <scope>NUCLEOTIDE SEQUENCE</scope>
    <source>
        <strain evidence="1">1930</strain>
    </source>
</reference>
<evidence type="ECO:0000313" key="2">
    <source>
        <dbReference type="EMBL" id="QHH09790.1"/>
    </source>
</evidence>
<reference evidence="1" key="1">
    <citation type="journal article" date="2018" name="Genome Biol.">
        <title>SKESA: strategic k-mer extension for scrupulous assemblies.</title>
        <authorList>
            <person name="Souvorov A."/>
            <person name="Agarwala R."/>
            <person name="Lipman D.J."/>
        </authorList>
    </citation>
    <scope>NUCLEOTIDE SEQUENCE</scope>
    <source>
        <strain evidence="1">1930</strain>
    </source>
</reference>
<sequence>MEKPDIALVYDNRFGDELGNEFAVELDNKSITVMTQKYGVYDEPKACLEWFLPSLITAYIAKPYFEAMLQELGKEHFQLLKKKLSDIGTDTIKKRRIEPTLLATPGKLSGNNPYSHSFSIMVESPEGFTFQLLIPKYKESCDYQSLVNKFMDFVNDYHLGLLPHFKVESKDIVIGRVFVHFNEESEQIEIAAFKP</sequence>